<keyword evidence="2" id="KW-1185">Reference proteome</keyword>
<dbReference type="HOGENOM" id="CLU_2667911_0_0_0"/>
<gene>
    <name evidence="1" type="ordered locus">Plim_1198</name>
</gene>
<sequence length="75" mass="8148">MGAVKAEEIIPVRIRHFTKDQSPALIFLLDTAAQGFYKLLNCASQSRLQAIGFTVPSHATISGDVDQQSTQKQCG</sequence>
<name>D5SUI1_PLAL2</name>
<accession>D5SUI1</accession>
<evidence type="ECO:0000313" key="2">
    <source>
        <dbReference type="Proteomes" id="UP000002220"/>
    </source>
</evidence>
<protein>
    <submittedName>
        <fullName evidence="1">Uncharacterized protein</fullName>
    </submittedName>
</protein>
<organism evidence="1 2">
    <name type="scientific">Planctopirus limnophila (strain ATCC 43296 / DSM 3776 / IFAM 1008 / Mu 290)</name>
    <name type="common">Planctomyces limnophilus</name>
    <dbReference type="NCBI Taxonomy" id="521674"/>
    <lineage>
        <taxon>Bacteria</taxon>
        <taxon>Pseudomonadati</taxon>
        <taxon>Planctomycetota</taxon>
        <taxon>Planctomycetia</taxon>
        <taxon>Planctomycetales</taxon>
        <taxon>Planctomycetaceae</taxon>
        <taxon>Planctopirus</taxon>
    </lineage>
</organism>
<proteinExistence type="predicted"/>
<reference evidence="1 2" key="1">
    <citation type="journal article" date="2010" name="Stand. Genomic Sci.">
        <title>Complete genome sequence of Planctomyces limnophilus type strain (Mu 290).</title>
        <authorList>
            <person name="Labutti K."/>
            <person name="Sikorski J."/>
            <person name="Schneider S."/>
            <person name="Nolan M."/>
            <person name="Lucas S."/>
            <person name="Glavina Del Rio T."/>
            <person name="Tice H."/>
            <person name="Cheng J.F."/>
            <person name="Goodwin L."/>
            <person name="Pitluck S."/>
            <person name="Liolios K."/>
            <person name="Ivanova N."/>
            <person name="Mavromatis K."/>
            <person name="Mikhailova N."/>
            <person name="Pati A."/>
            <person name="Chen A."/>
            <person name="Palaniappan K."/>
            <person name="Land M."/>
            <person name="Hauser L."/>
            <person name="Chang Y.J."/>
            <person name="Jeffries C.D."/>
            <person name="Tindall B.J."/>
            <person name="Rohde M."/>
            <person name="Goker M."/>
            <person name="Woyke T."/>
            <person name="Bristow J."/>
            <person name="Eisen J.A."/>
            <person name="Markowitz V."/>
            <person name="Hugenholtz P."/>
            <person name="Kyrpides N.C."/>
            <person name="Klenk H.P."/>
            <person name="Lapidus A."/>
        </authorList>
    </citation>
    <scope>NUCLEOTIDE SEQUENCE [LARGE SCALE GENOMIC DNA]</scope>
    <source>
        <strain evidence="2">ATCC 43296 / DSM 3776 / IFAM 1008 / 290</strain>
    </source>
</reference>
<dbReference type="AlphaFoldDB" id="D5SUI1"/>
<evidence type="ECO:0000313" key="1">
    <source>
        <dbReference type="EMBL" id="ADG67033.1"/>
    </source>
</evidence>
<dbReference type="EMBL" id="CP001744">
    <property type="protein sequence ID" value="ADG67033.1"/>
    <property type="molecule type" value="Genomic_DNA"/>
</dbReference>
<dbReference type="Proteomes" id="UP000002220">
    <property type="component" value="Chromosome"/>
</dbReference>
<dbReference type="KEGG" id="plm:Plim_1198"/>